<name>A0AAW0PJ84_9GOBI</name>
<evidence type="ECO:0000313" key="3">
    <source>
        <dbReference type="Proteomes" id="UP001460270"/>
    </source>
</evidence>
<accession>A0AAW0PJ84</accession>
<sequence length="483" mass="54387">MQEFHSFWVEEDPSDIMEFNRVRSKFQRKMIRQLQNPDAALCPHFSASDLRLVNLVSRHIDGPEGVQFGDHRISSLLFADDVVLMASSNQDLQHVLERFAVECEAAGMKISSSKSEVMVLDQKKGGLSPTSVWGVLAPSGEVQVSQGLIHNEKRMEREIGVRWIGAVSAVMRSLYRTVVVKKELSGKAKLSTYWSIYIPPSSVVMNFGTARQSSLWHEGLRVSSTAPGSGPETRDQEYSEQDQLKESNNQRDHDVLLCADELECLCILCTNSVCKNSDCAADGQTLSVHFQFTPTSQRVAQPQSCELLLTSGSLPHQNSHHSTNSTVQYLELSNQQSCSHHMGVFLKRPLGITYLRVCLRFSCEWSKSLTVFSLTLKSRRLQTPVISKGRAAQSSVSLQRQRMITKTTSMTRASPPHVSERHTTNTALDRVSDKCFLITSAVGYITPSVHEGLRERVCERERREEEREKVMKRGREREAEGER</sequence>
<evidence type="ECO:0000256" key="1">
    <source>
        <dbReference type="SAM" id="MobiDB-lite"/>
    </source>
</evidence>
<proteinExistence type="predicted"/>
<feature type="compositionally biased region" description="Basic and acidic residues" evidence="1">
    <location>
        <begin position="232"/>
        <end position="247"/>
    </location>
</feature>
<comment type="caution">
    <text evidence="2">The sequence shown here is derived from an EMBL/GenBank/DDBJ whole genome shotgun (WGS) entry which is preliminary data.</text>
</comment>
<protein>
    <recommendedName>
        <fullName evidence="4">Reverse transcriptase domain-containing protein</fullName>
    </recommendedName>
</protein>
<keyword evidence="3" id="KW-1185">Reference proteome</keyword>
<dbReference type="PANTHER" id="PTHR47027">
    <property type="entry name" value="REVERSE TRANSCRIPTASE DOMAIN-CONTAINING PROTEIN"/>
    <property type="match status" value="1"/>
</dbReference>
<organism evidence="2 3">
    <name type="scientific">Mugilogobius chulae</name>
    <name type="common">yellowstripe goby</name>
    <dbReference type="NCBI Taxonomy" id="88201"/>
    <lineage>
        <taxon>Eukaryota</taxon>
        <taxon>Metazoa</taxon>
        <taxon>Chordata</taxon>
        <taxon>Craniata</taxon>
        <taxon>Vertebrata</taxon>
        <taxon>Euteleostomi</taxon>
        <taxon>Actinopterygii</taxon>
        <taxon>Neopterygii</taxon>
        <taxon>Teleostei</taxon>
        <taxon>Neoteleostei</taxon>
        <taxon>Acanthomorphata</taxon>
        <taxon>Gobiaria</taxon>
        <taxon>Gobiiformes</taxon>
        <taxon>Gobioidei</taxon>
        <taxon>Gobiidae</taxon>
        <taxon>Gobionellinae</taxon>
        <taxon>Mugilogobius</taxon>
    </lineage>
</organism>
<feature type="region of interest" description="Disordered" evidence="1">
    <location>
        <begin position="459"/>
        <end position="483"/>
    </location>
</feature>
<feature type="region of interest" description="Disordered" evidence="1">
    <location>
        <begin position="221"/>
        <end position="247"/>
    </location>
</feature>
<evidence type="ECO:0000313" key="2">
    <source>
        <dbReference type="EMBL" id="KAK7926050.1"/>
    </source>
</evidence>
<dbReference type="AlphaFoldDB" id="A0AAW0PJ84"/>
<gene>
    <name evidence="2" type="ORF">WMY93_008360</name>
</gene>
<dbReference type="Proteomes" id="UP001460270">
    <property type="component" value="Unassembled WGS sequence"/>
</dbReference>
<reference evidence="3" key="1">
    <citation type="submission" date="2024-04" db="EMBL/GenBank/DDBJ databases">
        <title>Salinicola lusitanus LLJ914,a marine bacterium isolated from the Okinawa Trough.</title>
        <authorList>
            <person name="Li J."/>
        </authorList>
    </citation>
    <scope>NUCLEOTIDE SEQUENCE [LARGE SCALE GENOMIC DNA]</scope>
</reference>
<dbReference type="PANTHER" id="PTHR47027:SF30">
    <property type="entry name" value="THAP-TYPE DOMAIN-CONTAINING PROTEIN"/>
    <property type="match status" value="1"/>
</dbReference>
<evidence type="ECO:0008006" key="4">
    <source>
        <dbReference type="Google" id="ProtNLM"/>
    </source>
</evidence>
<dbReference type="EMBL" id="JBBPFD010000005">
    <property type="protein sequence ID" value="KAK7926050.1"/>
    <property type="molecule type" value="Genomic_DNA"/>
</dbReference>